<reference evidence="3" key="1">
    <citation type="journal article" date="2013" name="New Phytol.">
        <title>Comparative genomic and transcriptomic analyses reveal the hemibiotrophic stage shift of Colletotrichum fungi.</title>
        <authorList>
            <person name="Gan P."/>
            <person name="Ikeda K."/>
            <person name="Irieda H."/>
            <person name="Narusaka M."/>
            <person name="O'Connell R.J."/>
            <person name="Narusaka Y."/>
            <person name="Takano Y."/>
            <person name="Kubo Y."/>
            <person name="Shirasu K."/>
        </authorList>
    </citation>
    <scope>NUCLEOTIDE SEQUENCE [LARGE SCALE GENOMIC DNA]</scope>
    <source>
        <strain evidence="3">104-T / ATCC 96160 / CBS 514.97 / LARS 414 / MAFF 240422</strain>
    </source>
</reference>
<protein>
    <submittedName>
        <fullName evidence="2">Uncharacterized protein</fullName>
    </submittedName>
</protein>
<organism evidence="2 3">
    <name type="scientific">Colletotrichum orbiculare (strain 104-T / ATCC 96160 / CBS 514.97 / LARS 414 / MAFF 240422)</name>
    <name type="common">Cucumber anthracnose fungus</name>
    <name type="synonym">Colletotrichum lagenarium</name>
    <dbReference type="NCBI Taxonomy" id="1213857"/>
    <lineage>
        <taxon>Eukaryota</taxon>
        <taxon>Fungi</taxon>
        <taxon>Dikarya</taxon>
        <taxon>Ascomycota</taxon>
        <taxon>Pezizomycotina</taxon>
        <taxon>Sordariomycetes</taxon>
        <taxon>Hypocreomycetidae</taxon>
        <taxon>Glomerellales</taxon>
        <taxon>Glomerellaceae</taxon>
        <taxon>Colletotrichum</taxon>
        <taxon>Colletotrichum orbiculare species complex</taxon>
    </lineage>
</organism>
<feature type="compositionally biased region" description="Basic and acidic residues" evidence="1">
    <location>
        <begin position="40"/>
        <end position="53"/>
    </location>
</feature>
<dbReference type="AlphaFoldDB" id="A0A484FY06"/>
<feature type="compositionally biased region" description="Gly residues" evidence="1">
    <location>
        <begin position="66"/>
        <end position="75"/>
    </location>
</feature>
<keyword evidence="3" id="KW-1185">Reference proteome</keyword>
<gene>
    <name evidence="2" type="ORF">Cob_v004567</name>
</gene>
<evidence type="ECO:0000313" key="3">
    <source>
        <dbReference type="Proteomes" id="UP000014480"/>
    </source>
</evidence>
<dbReference type="EMBL" id="AMCV02000010">
    <property type="protein sequence ID" value="TDZ22374.1"/>
    <property type="molecule type" value="Genomic_DNA"/>
</dbReference>
<proteinExistence type="predicted"/>
<sequence length="96" mass="10194">MPKETSIHSDVPLPLYVASRLCCPATLSTDEAGEPSASRMGERRIRQAERQDHLSGQWEQNAPTQGLGGGGGGEIGCAAPRADHIPKRANIVFSKA</sequence>
<name>A0A484FY06_COLOR</name>
<evidence type="ECO:0000256" key="1">
    <source>
        <dbReference type="SAM" id="MobiDB-lite"/>
    </source>
</evidence>
<comment type="caution">
    <text evidence="2">The sequence shown here is derived from an EMBL/GenBank/DDBJ whole genome shotgun (WGS) entry which is preliminary data.</text>
</comment>
<feature type="region of interest" description="Disordered" evidence="1">
    <location>
        <begin position="27"/>
        <end position="81"/>
    </location>
</feature>
<reference evidence="3" key="2">
    <citation type="journal article" date="2019" name="Mol. Plant Microbe Interact.">
        <title>Genome sequence resources for four phytopathogenic fungi from the Colletotrichum orbiculare species complex.</title>
        <authorList>
            <person name="Gan P."/>
            <person name="Tsushima A."/>
            <person name="Narusaka M."/>
            <person name="Narusaka Y."/>
            <person name="Takano Y."/>
            <person name="Kubo Y."/>
            <person name="Shirasu K."/>
        </authorList>
    </citation>
    <scope>GENOME REANNOTATION</scope>
    <source>
        <strain evidence="3">104-T / ATCC 96160 / CBS 514.97 / LARS 414 / MAFF 240422</strain>
    </source>
</reference>
<dbReference type="Proteomes" id="UP000014480">
    <property type="component" value="Unassembled WGS sequence"/>
</dbReference>
<evidence type="ECO:0000313" key="2">
    <source>
        <dbReference type="EMBL" id="TDZ22374.1"/>
    </source>
</evidence>
<accession>A0A484FY06</accession>